<dbReference type="AlphaFoldDB" id="A0AA97AE77"/>
<accession>A0AA97AE77</accession>
<dbReference type="InterPro" id="IPR018657">
    <property type="entry name" value="LarA-like_N"/>
</dbReference>
<dbReference type="Gene3D" id="3.90.226.30">
    <property type="match status" value="1"/>
</dbReference>
<gene>
    <name evidence="2" type="ORF">HJG54_01705</name>
</gene>
<organism evidence="2">
    <name type="scientific">Leptolyngbya sp. NK1-12</name>
    <dbReference type="NCBI Taxonomy" id="2547451"/>
    <lineage>
        <taxon>Bacteria</taxon>
        <taxon>Bacillati</taxon>
        <taxon>Cyanobacteriota</taxon>
        <taxon>Cyanophyceae</taxon>
        <taxon>Leptolyngbyales</taxon>
        <taxon>Leptolyngbyaceae</taxon>
        <taxon>Leptolyngbya group</taxon>
        <taxon>Leptolyngbya</taxon>
    </lineage>
</organism>
<dbReference type="Pfam" id="PF09861">
    <property type="entry name" value="Lar_N"/>
    <property type="match status" value="1"/>
</dbReference>
<proteinExistence type="predicted"/>
<sequence>MNSSVSQQPNVRVLEKPTNVFFHCGEGFYYESLPKGTRVIYPNPSHAAIADVDAAIEHALENPLGCDPLSAQLRPGMKVTIAFDDLSLPLPPMARPDIRELIITKVLKKLGEAGIDDIHIICAVALHRHETPAELKYQLGNKIFNEFYPSGRLYNYDAEDKEGNIFLGTTEKGEEVEVSRRAVESDLVIYVNINLVSMDGGNKSYATGLSTYRTIRHHHNHHTLMHCKSYMDPKNSALNASCDRQGKIIQEHMNIFKIETTLNNDTMPAYATYLKKPVWEMNWFDWGNFWINKKLLDASSIKTRRKIFEQLRAPYKLTSIYAGRTAPVHEKILEKVFAQHCVPVQGQADIGIVGIPYLSPYNVNSIMNPILTYVMALGYSFNFYRGKPLIRKGGVLIALYPLHEDFHPVHHPSYIEFYNRVLTNTTDPKTIQDKYEEEFAYNPKYIEAYRYGNAYHGVHPFYMWYWGCYGLAHLGKVIFVKPQSKRPAEIMGFATANSIAEAIEMAKDVVGDNPSISNFHYPPHILLDVS</sequence>
<dbReference type="PANTHER" id="PTHR33171:SF17">
    <property type="entry name" value="LARA-LIKE N-TERMINAL DOMAIN-CONTAINING PROTEIN"/>
    <property type="match status" value="1"/>
</dbReference>
<reference evidence="2" key="1">
    <citation type="submission" date="2020-05" db="EMBL/GenBank/DDBJ databases">
        <authorList>
            <person name="Zhu T."/>
            <person name="Keshari N."/>
            <person name="Lu X."/>
        </authorList>
    </citation>
    <scope>NUCLEOTIDE SEQUENCE</scope>
    <source>
        <strain evidence="2">NK1-12</strain>
    </source>
</reference>
<dbReference type="InterPro" id="IPR043166">
    <property type="entry name" value="LarA-like_C"/>
</dbReference>
<evidence type="ECO:0000313" key="2">
    <source>
        <dbReference type="EMBL" id="WNZ21705.1"/>
    </source>
</evidence>
<dbReference type="EMBL" id="CP053586">
    <property type="protein sequence ID" value="WNZ21705.1"/>
    <property type="molecule type" value="Genomic_DNA"/>
</dbReference>
<dbReference type="PANTHER" id="PTHR33171">
    <property type="entry name" value="LAR_N DOMAIN-CONTAINING PROTEIN"/>
    <property type="match status" value="1"/>
</dbReference>
<dbReference type="InterPro" id="IPR048068">
    <property type="entry name" value="LarA-like"/>
</dbReference>
<dbReference type="GO" id="GO:0050043">
    <property type="term" value="F:lactate racemase activity"/>
    <property type="evidence" value="ECO:0007669"/>
    <property type="project" value="InterPro"/>
</dbReference>
<name>A0AA97AE77_9CYAN</name>
<evidence type="ECO:0000259" key="1">
    <source>
        <dbReference type="Pfam" id="PF09861"/>
    </source>
</evidence>
<feature type="domain" description="LarA-like N-terminal" evidence="1">
    <location>
        <begin position="40"/>
        <end position="226"/>
    </location>
</feature>
<dbReference type="RefSeq" id="WP_316432995.1">
    <property type="nucleotide sequence ID" value="NZ_CP053586.1"/>
</dbReference>
<dbReference type="Gene3D" id="3.40.50.11440">
    <property type="match status" value="1"/>
</dbReference>
<protein>
    <submittedName>
        <fullName evidence="2">DUF2088 domain-containing protein</fullName>
    </submittedName>
</protein>